<dbReference type="InterPro" id="IPR033714">
    <property type="entry name" value="tRNA_bind_bactPheRS"/>
</dbReference>
<dbReference type="RefSeq" id="WP_116480608.1">
    <property type="nucleotide sequence ID" value="NZ_QEKV01000016.1"/>
</dbReference>
<keyword evidence="12 15" id="KW-0648">Protein biosynthesis</keyword>
<dbReference type="InterPro" id="IPR009061">
    <property type="entry name" value="DNA-bd_dom_put_sf"/>
</dbReference>
<dbReference type="InterPro" id="IPR005121">
    <property type="entry name" value="Fdx_antiC-bd"/>
</dbReference>
<evidence type="ECO:0000256" key="1">
    <source>
        <dbReference type="ARBA" id="ARBA00004496"/>
    </source>
</evidence>
<evidence type="ECO:0000256" key="8">
    <source>
        <dbReference type="ARBA" id="ARBA00022741"/>
    </source>
</evidence>
<keyword evidence="9 15" id="KW-0067">ATP-binding</keyword>
<keyword evidence="7 15" id="KW-0479">Metal-binding</keyword>
<dbReference type="Proteomes" id="UP000245793">
    <property type="component" value="Unassembled WGS sequence"/>
</dbReference>
<evidence type="ECO:0000259" key="19">
    <source>
        <dbReference type="PROSITE" id="PS51483"/>
    </source>
</evidence>
<dbReference type="EMBL" id="QEKV01000016">
    <property type="protein sequence ID" value="PVY88712.1"/>
    <property type="molecule type" value="Genomic_DNA"/>
</dbReference>
<proteinExistence type="inferred from homology"/>
<dbReference type="PANTHER" id="PTHR10947">
    <property type="entry name" value="PHENYLALANYL-TRNA SYNTHETASE BETA CHAIN AND LEUCINE-RICH REPEAT-CONTAINING PROTEIN 47"/>
    <property type="match status" value="1"/>
</dbReference>
<dbReference type="AlphaFoldDB" id="A0A2U1DME6"/>
<dbReference type="GO" id="GO:0004826">
    <property type="term" value="F:phenylalanine-tRNA ligase activity"/>
    <property type="evidence" value="ECO:0007669"/>
    <property type="project" value="UniProtKB-UniRule"/>
</dbReference>
<comment type="subcellular location">
    <subcellularLocation>
        <location evidence="1 15">Cytoplasm</location>
    </subcellularLocation>
</comment>
<dbReference type="NCBIfam" id="TIGR00472">
    <property type="entry name" value="pheT_bact"/>
    <property type="match status" value="1"/>
</dbReference>
<keyword evidence="10 15" id="KW-0460">Magnesium</keyword>
<dbReference type="InterPro" id="IPR041616">
    <property type="entry name" value="PheRS_beta_core"/>
</dbReference>
<dbReference type="GO" id="GO:0009328">
    <property type="term" value="C:phenylalanine-tRNA ligase complex"/>
    <property type="evidence" value="ECO:0007669"/>
    <property type="project" value="TreeGrafter"/>
</dbReference>
<feature type="binding site" evidence="15">
    <location>
        <position position="453"/>
    </location>
    <ligand>
        <name>Mg(2+)</name>
        <dbReference type="ChEBI" id="CHEBI:18420"/>
        <note>shared with alpha subunit</note>
    </ligand>
</feature>
<evidence type="ECO:0000256" key="14">
    <source>
        <dbReference type="ARBA" id="ARBA00049255"/>
    </source>
</evidence>
<dbReference type="InterPro" id="IPR004532">
    <property type="entry name" value="Phe-tRNA-ligase_IIc_bsu_bact"/>
</dbReference>
<evidence type="ECO:0000259" key="17">
    <source>
        <dbReference type="PROSITE" id="PS50886"/>
    </source>
</evidence>
<accession>A0A2U1DME6</accession>
<protein>
    <recommendedName>
        <fullName evidence="15">Phenylalanine--tRNA ligase beta subunit</fullName>
        <ecNumber evidence="15">6.1.1.20</ecNumber>
    </recommendedName>
    <alternativeName>
        <fullName evidence="15">Phenylalanyl-tRNA synthetase beta subunit</fullName>
        <shortName evidence="15">PheRS</shortName>
    </alternativeName>
</protein>
<dbReference type="Pfam" id="PF01588">
    <property type="entry name" value="tRNA_bind"/>
    <property type="match status" value="1"/>
</dbReference>
<evidence type="ECO:0000256" key="7">
    <source>
        <dbReference type="ARBA" id="ARBA00022723"/>
    </source>
</evidence>
<keyword evidence="6 15" id="KW-0436">Ligase</keyword>
<dbReference type="HAMAP" id="MF_00283">
    <property type="entry name" value="Phe_tRNA_synth_beta1"/>
    <property type="match status" value="1"/>
</dbReference>
<evidence type="ECO:0000256" key="13">
    <source>
        <dbReference type="ARBA" id="ARBA00023146"/>
    </source>
</evidence>
<dbReference type="GO" id="GO:0005524">
    <property type="term" value="F:ATP binding"/>
    <property type="evidence" value="ECO:0007669"/>
    <property type="project" value="UniProtKB-UniRule"/>
</dbReference>
<dbReference type="InterPro" id="IPR002547">
    <property type="entry name" value="tRNA-bd_dom"/>
</dbReference>
<feature type="binding site" evidence="15">
    <location>
        <position position="459"/>
    </location>
    <ligand>
        <name>Mg(2+)</name>
        <dbReference type="ChEBI" id="CHEBI:18420"/>
        <note>shared with alpha subunit</note>
    </ligand>
</feature>
<dbReference type="Gene3D" id="2.40.50.140">
    <property type="entry name" value="Nucleic acid-binding proteins"/>
    <property type="match status" value="1"/>
</dbReference>
<dbReference type="CDD" id="cd02796">
    <property type="entry name" value="tRNA_bind_bactPheRS"/>
    <property type="match status" value="1"/>
</dbReference>
<dbReference type="Gene3D" id="3.30.70.380">
    <property type="entry name" value="Ferrodoxin-fold anticodon-binding domain"/>
    <property type="match status" value="1"/>
</dbReference>
<feature type="binding site" evidence="15">
    <location>
        <position position="462"/>
    </location>
    <ligand>
        <name>Mg(2+)</name>
        <dbReference type="ChEBI" id="CHEBI:18420"/>
        <note>shared with alpha subunit</note>
    </ligand>
</feature>
<dbReference type="InterPro" id="IPR012340">
    <property type="entry name" value="NA-bd_OB-fold"/>
</dbReference>
<evidence type="ECO:0000256" key="15">
    <source>
        <dbReference type="HAMAP-Rule" id="MF_00283"/>
    </source>
</evidence>
<feature type="binding site" evidence="15">
    <location>
        <position position="463"/>
    </location>
    <ligand>
        <name>Mg(2+)</name>
        <dbReference type="ChEBI" id="CHEBI:18420"/>
        <note>shared with alpha subunit</note>
    </ligand>
</feature>
<dbReference type="InterPro" id="IPR005147">
    <property type="entry name" value="tRNA_synthase_B5-dom"/>
</dbReference>
<evidence type="ECO:0000256" key="9">
    <source>
        <dbReference type="ARBA" id="ARBA00022840"/>
    </source>
</evidence>
<keyword evidence="4 15" id="KW-0963">Cytoplasm</keyword>
<organism evidence="20 21">
    <name type="scientific">Ezakiella coagulans</name>
    <dbReference type="NCBI Taxonomy" id="46507"/>
    <lineage>
        <taxon>Bacteria</taxon>
        <taxon>Bacillati</taxon>
        <taxon>Bacillota</taxon>
        <taxon>Tissierellia</taxon>
        <taxon>Ezakiella</taxon>
    </lineage>
</organism>
<evidence type="ECO:0000256" key="6">
    <source>
        <dbReference type="ARBA" id="ARBA00022598"/>
    </source>
</evidence>
<evidence type="ECO:0000256" key="11">
    <source>
        <dbReference type="ARBA" id="ARBA00022884"/>
    </source>
</evidence>
<evidence type="ECO:0000256" key="10">
    <source>
        <dbReference type="ARBA" id="ARBA00022842"/>
    </source>
</evidence>
<dbReference type="Gene3D" id="3.50.40.10">
    <property type="entry name" value="Phenylalanyl-trna Synthetase, Chain B, domain 3"/>
    <property type="match status" value="1"/>
</dbReference>
<dbReference type="Pfam" id="PF17759">
    <property type="entry name" value="tRNA_synthFbeta"/>
    <property type="match status" value="1"/>
</dbReference>
<dbReference type="SMART" id="SM00896">
    <property type="entry name" value="FDX-ACB"/>
    <property type="match status" value="1"/>
</dbReference>
<sequence length="780" mass="88117">MLLSLNWLKDYIKVDENPTKIAAMLSETGTHAESVIEFKGRVKGVKTAKILSVKKHENADKLSVCDVDFGDRKDVIVTAAKNMNEGDIVGVATPGSILADGTKIEPHDFRGIISNGMFVSYEEIGFTKDFISKEDQQGILILPSDTKLGIDLTEAINLDGIVEFEITPNRPDCLSVFGLALESAATFDSDFKEMELFNGDLPKSEIDASVETEKVGAYELAVVKNVEIKESPVWIRTRLMESGVRPINNIIDITNYVMLETGIPMHAFDLDKLNDKNIKVREAKKDESIVLLDGKEVKTEEGDILITSKDEPVALAGIMGLDNSKVTSETKNIVLEGANFDHIQIRKTGKRLDINSEARTRFQKKLDPTMARTAILRALYLLKTLGFEEFEFSEVVKGKKEEKVIKTRPQRINSLIGKEIDVDFAIKKLNRLKVNSRFENGLIVSEIPGFRPDLNIEADIIEEIGRLYCYKNVESVPIKTELTVGYESELKSFTNKIRKQLKYSSYFETLTYSFIGPKLLSKIDYKDEDSFIKILNPLGEEFSVMRPTMNAHFLEVAEKNFKRSNGTLKIFEVGHVFRKGESGEYDQLTNLNILHMGFGDFYDLRNTVVQILDSCGISDYKFVRSSSEFYHPGRSAEVFIGEESIGNFGQVHPNVAANFDLKEVYVAELSVDKLLKYIKKSFIYVPKSKFQEVRKEISFVVEDKVLYGDIKETILNLNSPILRSVYYYDVYKDELLRNKKSITVGLVIGAEDRTLKDSEIKSLMEEAIEAVKKEFGAELR</sequence>
<dbReference type="PROSITE" id="PS51447">
    <property type="entry name" value="FDX_ACB"/>
    <property type="match status" value="1"/>
</dbReference>
<evidence type="ECO:0000256" key="4">
    <source>
        <dbReference type="ARBA" id="ARBA00022490"/>
    </source>
</evidence>
<comment type="similarity">
    <text evidence="2 15">Belongs to the phenylalanyl-tRNA synthetase beta subunit family. Type 1 subfamily.</text>
</comment>
<dbReference type="SUPFAM" id="SSF55681">
    <property type="entry name" value="Class II aaRS and biotin synthetases"/>
    <property type="match status" value="1"/>
</dbReference>
<dbReference type="SMART" id="SM00873">
    <property type="entry name" value="B3_4"/>
    <property type="match status" value="1"/>
</dbReference>
<dbReference type="CDD" id="cd00769">
    <property type="entry name" value="PheRS_beta_core"/>
    <property type="match status" value="1"/>
</dbReference>
<evidence type="ECO:0000256" key="16">
    <source>
        <dbReference type="PROSITE-ProRule" id="PRU00209"/>
    </source>
</evidence>
<dbReference type="SUPFAM" id="SSF56037">
    <property type="entry name" value="PheT/TilS domain"/>
    <property type="match status" value="1"/>
</dbReference>
<comment type="catalytic activity">
    <reaction evidence="14 15">
        <text>tRNA(Phe) + L-phenylalanine + ATP = L-phenylalanyl-tRNA(Phe) + AMP + diphosphate + H(+)</text>
        <dbReference type="Rhea" id="RHEA:19413"/>
        <dbReference type="Rhea" id="RHEA-COMP:9668"/>
        <dbReference type="Rhea" id="RHEA-COMP:9699"/>
        <dbReference type="ChEBI" id="CHEBI:15378"/>
        <dbReference type="ChEBI" id="CHEBI:30616"/>
        <dbReference type="ChEBI" id="CHEBI:33019"/>
        <dbReference type="ChEBI" id="CHEBI:58095"/>
        <dbReference type="ChEBI" id="CHEBI:78442"/>
        <dbReference type="ChEBI" id="CHEBI:78531"/>
        <dbReference type="ChEBI" id="CHEBI:456215"/>
        <dbReference type="EC" id="6.1.1.20"/>
    </reaction>
</comment>
<evidence type="ECO:0000256" key="3">
    <source>
        <dbReference type="ARBA" id="ARBA00011209"/>
    </source>
</evidence>
<dbReference type="PROSITE" id="PS51483">
    <property type="entry name" value="B5"/>
    <property type="match status" value="1"/>
</dbReference>
<dbReference type="InterPro" id="IPR020825">
    <property type="entry name" value="Phe-tRNA_synthase-like_B3/B4"/>
</dbReference>
<dbReference type="SMART" id="SM00874">
    <property type="entry name" value="B5"/>
    <property type="match status" value="1"/>
</dbReference>
<dbReference type="PROSITE" id="PS50886">
    <property type="entry name" value="TRBD"/>
    <property type="match status" value="1"/>
</dbReference>
<dbReference type="InterPro" id="IPR045060">
    <property type="entry name" value="Phe-tRNA-ligase_IIc_bsu"/>
</dbReference>
<dbReference type="GO" id="GO:0000287">
    <property type="term" value="F:magnesium ion binding"/>
    <property type="evidence" value="ECO:0007669"/>
    <property type="project" value="UniProtKB-UniRule"/>
</dbReference>
<keyword evidence="11 16" id="KW-0694">RNA-binding</keyword>
<dbReference type="InterPro" id="IPR005146">
    <property type="entry name" value="B3/B4_tRNA-bd"/>
</dbReference>
<dbReference type="Pfam" id="PF03483">
    <property type="entry name" value="B3_4"/>
    <property type="match status" value="1"/>
</dbReference>
<dbReference type="GO" id="GO:0140096">
    <property type="term" value="F:catalytic activity, acting on a protein"/>
    <property type="evidence" value="ECO:0007669"/>
    <property type="project" value="UniProtKB-ARBA"/>
</dbReference>
<dbReference type="InterPro" id="IPR036690">
    <property type="entry name" value="Fdx_antiC-bd_sf"/>
</dbReference>
<keyword evidence="5 16" id="KW-0820">tRNA-binding</keyword>
<evidence type="ECO:0000256" key="2">
    <source>
        <dbReference type="ARBA" id="ARBA00008653"/>
    </source>
</evidence>
<dbReference type="PANTHER" id="PTHR10947:SF0">
    <property type="entry name" value="PHENYLALANINE--TRNA LIGASE BETA SUBUNIT"/>
    <property type="match status" value="1"/>
</dbReference>
<comment type="cofactor">
    <cofactor evidence="15">
        <name>Mg(2+)</name>
        <dbReference type="ChEBI" id="CHEBI:18420"/>
    </cofactor>
    <text evidence="15">Binds 2 magnesium ions per tetramer.</text>
</comment>
<dbReference type="Gene3D" id="3.30.56.10">
    <property type="match status" value="2"/>
</dbReference>
<dbReference type="Gene3D" id="3.30.930.10">
    <property type="entry name" value="Bira Bifunctional Protein, Domain 2"/>
    <property type="match status" value="1"/>
</dbReference>
<dbReference type="SUPFAM" id="SSF54991">
    <property type="entry name" value="Anticodon-binding domain of PheRS"/>
    <property type="match status" value="1"/>
</dbReference>
<evidence type="ECO:0000313" key="21">
    <source>
        <dbReference type="Proteomes" id="UP000245793"/>
    </source>
</evidence>
<keyword evidence="13 15" id="KW-0030">Aminoacyl-tRNA synthetase</keyword>
<evidence type="ECO:0000256" key="12">
    <source>
        <dbReference type="ARBA" id="ARBA00022917"/>
    </source>
</evidence>
<evidence type="ECO:0000313" key="20">
    <source>
        <dbReference type="EMBL" id="PVY88712.1"/>
    </source>
</evidence>
<reference evidence="20 21" key="1">
    <citation type="submission" date="2018-04" db="EMBL/GenBank/DDBJ databases">
        <title>Genomic Encyclopedia of Type Strains, Phase IV (KMG-IV): sequencing the most valuable type-strain genomes for metagenomic binning, comparative biology and taxonomic classification.</title>
        <authorList>
            <person name="Goeker M."/>
        </authorList>
    </citation>
    <scope>NUCLEOTIDE SEQUENCE [LARGE SCALE GENOMIC DNA]</scope>
    <source>
        <strain evidence="20 21">DSM 20705</strain>
    </source>
</reference>
<dbReference type="EC" id="6.1.1.20" evidence="15"/>
<keyword evidence="21" id="KW-1185">Reference proteome</keyword>
<dbReference type="InterPro" id="IPR045864">
    <property type="entry name" value="aa-tRNA-synth_II/BPL/LPL"/>
</dbReference>
<dbReference type="GO" id="GO:0006432">
    <property type="term" value="P:phenylalanyl-tRNA aminoacylation"/>
    <property type="evidence" value="ECO:0007669"/>
    <property type="project" value="UniProtKB-UniRule"/>
</dbReference>
<name>A0A2U1DME6_9FIRM</name>
<dbReference type="SUPFAM" id="SSF50249">
    <property type="entry name" value="Nucleic acid-binding proteins"/>
    <property type="match status" value="1"/>
</dbReference>
<comment type="subunit">
    <text evidence="3 15">Tetramer of two alpha and two beta subunits.</text>
</comment>
<evidence type="ECO:0000256" key="5">
    <source>
        <dbReference type="ARBA" id="ARBA00022555"/>
    </source>
</evidence>
<dbReference type="Pfam" id="PF03484">
    <property type="entry name" value="B5"/>
    <property type="match status" value="1"/>
</dbReference>
<comment type="caution">
    <text evidence="20">The sequence shown here is derived from an EMBL/GenBank/DDBJ whole genome shotgun (WGS) entry which is preliminary data.</text>
</comment>
<feature type="domain" description="FDX-ACB" evidence="18">
    <location>
        <begin position="688"/>
        <end position="780"/>
    </location>
</feature>
<evidence type="ECO:0000259" key="18">
    <source>
        <dbReference type="PROSITE" id="PS51447"/>
    </source>
</evidence>
<dbReference type="GO" id="GO:0000049">
    <property type="term" value="F:tRNA binding"/>
    <property type="evidence" value="ECO:0007669"/>
    <property type="project" value="UniProtKB-UniRule"/>
</dbReference>
<keyword evidence="8 15" id="KW-0547">Nucleotide-binding</keyword>
<feature type="domain" description="B5" evidence="19">
    <location>
        <begin position="400"/>
        <end position="475"/>
    </location>
</feature>
<gene>
    <name evidence="15" type="primary">pheT</name>
    <name evidence="20" type="ORF">C7381_1167</name>
</gene>
<feature type="domain" description="TRNA-binding" evidence="17">
    <location>
        <begin position="39"/>
        <end position="153"/>
    </location>
</feature>
<dbReference type="GO" id="GO:0016740">
    <property type="term" value="F:transferase activity"/>
    <property type="evidence" value="ECO:0007669"/>
    <property type="project" value="UniProtKB-ARBA"/>
</dbReference>
<dbReference type="Pfam" id="PF03147">
    <property type="entry name" value="FDX-ACB"/>
    <property type="match status" value="1"/>
</dbReference>
<dbReference type="SUPFAM" id="SSF46955">
    <property type="entry name" value="Putative DNA-binding domain"/>
    <property type="match status" value="1"/>
</dbReference>